<feature type="repeat" description="ANK" evidence="3">
    <location>
        <begin position="56"/>
        <end position="83"/>
    </location>
</feature>
<evidence type="ECO:0000256" key="2">
    <source>
        <dbReference type="ARBA" id="ARBA00023043"/>
    </source>
</evidence>
<dbReference type="PANTHER" id="PTHR24171:SF8">
    <property type="entry name" value="BRCA1-ASSOCIATED RING DOMAIN PROTEIN 1"/>
    <property type="match status" value="1"/>
</dbReference>
<feature type="compositionally biased region" description="Polar residues" evidence="4">
    <location>
        <begin position="332"/>
        <end position="347"/>
    </location>
</feature>
<evidence type="ECO:0000256" key="4">
    <source>
        <dbReference type="SAM" id="MobiDB-lite"/>
    </source>
</evidence>
<dbReference type="PANTHER" id="PTHR24171">
    <property type="entry name" value="ANKYRIN REPEAT DOMAIN-CONTAINING PROTEIN 39-RELATED"/>
    <property type="match status" value="1"/>
</dbReference>
<reference evidence="5" key="1">
    <citation type="submission" date="2025-08" db="UniProtKB">
        <authorList>
            <consortium name="Ensembl"/>
        </authorList>
    </citation>
    <scope>IDENTIFICATION</scope>
</reference>
<dbReference type="Proteomes" id="UP000694621">
    <property type="component" value="Unplaced"/>
</dbReference>
<dbReference type="Pfam" id="PF12796">
    <property type="entry name" value="Ank_2"/>
    <property type="match status" value="1"/>
</dbReference>
<dbReference type="Gene3D" id="1.25.40.20">
    <property type="entry name" value="Ankyrin repeat-containing domain"/>
    <property type="match status" value="3"/>
</dbReference>
<keyword evidence="1" id="KW-0677">Repeat</keyword>
<feature type="repeat" description="ANK" evidence="3">
    <location>
        <begin position="117"/>
        <end position="149"/>
    </location>
</feature>
<keyword evidence="2 3" id="KW-0040">ANK repeat</keyword>
<feature type="repeat" description="ANK" evidence="3">
    <location>
        <begin position="84"/>
        <end position="116"/>
    </location>
</feature>
<proteinExistence type="predicted"/>
<evidence type="ECO:0000256" key="3">
    <source>
        <dbReference type="PROSITE-ProRule" id="PRU00023"/>
    </source>
</evidence>
<feature type="repeat" description="ANK" evidence="3">
    <location>
        <begin position="183"/>
        <end position="215"/>
    </location>
</feature>
<name>A0A8B9JDA5_ASTMX</name>
<dbReference type="Ensembl" id="ENSAMXT00005021942.1">
    <property type="protein sequence ID" value="ENSAMXP00005019856.1"/>
    <property type="gene ID" value="ENSAMXG00005010296.1"/>
</dbReference>
<evidence type="ECO:0000313" key="6">
    <source>
        <dbReference type="Proteomes" id="UP000694621"/>
    </source>
</evidence>
<dbReference type="PRINTS" id="PR01415">
    <property type="entry name" value="ANKYRIN"/>
</dbReference>
<sequence length="347" mass="38467">MGNVICYPKKESDNCDNDHDRFCAAVASSLRLSWLGTDNPQTDMKVFRQAIIPLLLNYAVKYNDTDELKTLLEHGADISVGDWHGRTPLHVAARDGNMAVVKFLLERGADVNKVDAAGQTPLQEAIKSMDIDVVSSLVSKGAYLMMTSEELGAQMCCLASQGLTKEMLVWEAAGVSFKVADDSGRTPLHVAASSNNPEMVGFCLQHGSDPEARDMYNNRPVDDAKWLGYDNIEEMLTKKDEQQSQTEDSISMGLVNQGLTKELRVWQEADDNGQSPLHAAASSNKPEMVSFSIQQKSDLEARDMYNNRPVDDAKRLGYDNIEEILTEKDEQQSQIEESTSMGTIRHL</sequence>
<evidence type="ECO:0000313" key="5">
    <source>
        <dbReference type="Ensembl" id="ENSAMXP00005019856.1"/>
    </source>
</evidence>
<dbReference type="SUPFAM" id="SSF48403">
    <property type="entry name" value="Ankyrin repeat"/>
    <property type="match status" value="1"/>
</dbReference>
<feature type="region of interest" description="Disordered" evidence="4">
    <location>
        <begin position="325"/>
        <end position="347"/>
    </location>
</feature>
<dbReference type="InterPro" id="IPR036770">
    <property type="entry name" value="Ankyrin_rpt-contain_sf"/>
</dbReference>
<dbReference type="AlphaFoldDB" id="A0A8B9JDA5"/>
<dbReference type="InterPro" id="IPR002110">
    <property type="entry name" value="Ankyrin_rpt"/>
</dbReference>
<evidence type="ECO:0000256" key="1">
    <source>
        <dbReference type="ARBA" id="ARBA00022737"/>
    </source>
</evidence>
<dbReference type="SMART" id="SM00248">
    <property type="entry name" value="ANK"/>
    <property type="match status" value="5"/>
</dbReference>
<feature type="repeat" description="ANK" evidence="3">
    <location>
        <begin position="272"/>
        <end position="304"/>
    </location>
</feature>
<organism evidence="5 6">
    <name type="scientific">Astyanax mexicanus</name>
    <name type="common">Blind cave fish</name>
    <name type="synonym">Astyanax fasciatus mexicanus</name>
    <dbReference type="NCBI Taxonomy" id="7994"/>
    <lineage>
        <taxon>Eukaryota</taxon>
        <taxon>Metazoa</taxon>
        <taxon>Chordata</taxon>
        <taxon>Craniata</taxon>
        <taxon>Vertebrata</taxon>
        <taxon>Euteleostomi</taxon>
        <taxon>Actinopterygii</taxon>
        <taxon>Neopterygii</taxon>
        <taxon>Teleostei</taxon>
        <taxon>Ostariophysi</taxon>
        <taxon>Characiformes</taxon>
        <taxon>Characoidei</taxon>
        <taxon>Acestrorhamphidae</taxon>
        <taxon>Acestrorhamphinae</taxon>
        <taxon>Astyanax</taxon>
    </lineage>
</organism>
<dbReference type="PROSITE" id="PS50088">
    <property type="entry name" value="ANK_REPEAT"/>
    <property type="match status" value="5"/>
</dbReference>
<dbReference type="PROSITE" id="PS50297">
    <property type="entry name" value="ANK_REP_REGION"/>
    <property type="match status" value="4"/>
</dbReference>
<accession>A0A8B9JDA5</accession>
<dbReference type="Pfam" id="PF00023">
    <property type="entry name" value="Ank"/>
    <property type="match status" value="2"/>
</dbReference>
<protein>
    <submittedName>
        <fullName evidence="5">Si:ch211-209a2.2</fullName>
    </submittedName>
</protein>